<gene>
    <name evidence="8" type="ORF">A3Q56_06906</name>
</gene>
<evidence type="ECO:0000256" key="6">
    <source>
        <dbReference type="ARBA" id="ARBA00048612"/>
    </source>
</evidence>
<keyword evidence="5 7" id="KW-0496">Mitochondrion</keyword>
<dbReference type="GO" id="GO:0035243">
    <property type="term" value="F:protein-arginine omega-N symmetric methyltransferase activity"/>
    <property type="evidence" value="ECO:0007669"/>
    <property type="project" value="UniProtKB-EC"/>
</dbReference>
<accession>A0A177ATL9</accession>
<dbReference type="SUPFAM" id="SSF53335">
    <property type="entry name" value="S-adenosyl-L-methionine-dependent methyltransferases"/>
    <property type="match status" value="1"/>
</dbReference>
<comment type="function">
    <text evidence="7">Arginine methyltransferase involved in the assembly or stability of mitochondrial NADH:ubiquinone oxidoreductase complex (complex I).</text>
</comment>
<evidence type="ECO:0000256" key="4">
    <source>
        <dbReference type="ARBA" id="ARBA00022679"/>
    </source>
</evidence>
<evidence type="ECO:0000313" key="9">
    <source>
        <dbReference type="Proteomes" id="UP000078046"/>
    </source>
</evidence>
<evidence type="ECO:0000256" key="3">
    <source>
        <dbReference type="ARBA" id="ARBA00022603"/>
    </source>
</evidence>
<dbReference type="OrthoDB" id="6278419at2759"/>
<evidence type="ECO:0000256" key="2">
    <source>
        <dbReference type="ARBA" id="ARBA00005891"/>
    </source>
</evidence>
<keyword evidence="4 7" id="KW-0808">Transferase</keyword>
<evidence type="ECO:0000256" key="1">
    <source>
        <dbReference type="ARBA" id="ARBA00004173"/>
    </source>
</evidence>
<dbReference type="Proteomes" id="UP000078046">
    <property type="component" value="Unassembled WGS sequence"/>
</dbReference>
<dbReference type="Gene3D" id="3.40.50.12710">
    <property type="match status" value="1"/>
</dbReference>
<comment type="similarity">
    <text evidence="2 7">Belongs to the NDUFAF7 family.</text>
</comment>
<comment type="catalytic activity">
    <reaction evidence="6 7">
        <text>L-arginyl-[protein] + 2 S-adenosyl-L-methionine = N(omega),N(omega)'-dimethyl-L-arginyl-[protein] + 2 S-adenosyl-L-homocysteine + 2 H(+)</text>
        <dbReference type="Rhea" id="RHEA:48108"/>
        <dbReference type="Rhea" id="RHEA-COMP:10532"/>
        <dbReference type="Rhea" id="RHEA-COMP:11992"/>
        <dbReference type="ChEBI" id="CHEBI:15378"/>
        <dbReference type="ChEBI" id="CHEBI:29965"/>
        <dbReference type="ChEBI" id="CHEBI:57856"/>
        <dbReference type="ChEBI" id="CHEBI:59789"/>
        <dbReference type="ChEBI" id="CHEBI:88221"/>
        <dbReference type="EC" id="2.1.1.320"/>
    </reaction>
</comment>
<dbReference type="GO" id="GO:0032259">
    <property type="term" value="P:methylation"/>
    <property type="evidence" value="ECO:0007669"/>
    <property type="project" value="UniProtKB-KW"/>
</dbReference>
<dbReference type="GO" id="GO:0005739">
    <property type="term" value="C:mitochondrion"/>
    <property type="evidence" value="ECO:0007669"/>
    <property type="project" value="UniProtKB-SubCell"/>
</dbReference>
<dbReference type="EC" id="2.1.1.320" evidence="7"/>
<comment type="caution">
    <text evidence="8">The sequence shown here is derived from an EMBL/GenBank/DDBJ whole genome shotgun (WGS) entry which is preliminary data.</text>
</comment>
<evidence type="ECO:0000256" key="7">
    <source>
        <dbReference type="RuleBase" id="RU364114"/>
    </source>
</evidence>
<sequence length="232" mass="26343">MTLRTANKIVTVNKLHKNIKYQIKSTGPIAVNDFMRQCSINAHHGYYTNLKELGTCGDFTTAPEVSPIFSQILALWAVNEWICLGKPKNISLVELGPGSGQMMNDVLKNVLSINMIENSENLEKVQRKKLMLLQNINGAFKVNWHKSIETIPKSPTIFIANEFFDALPIHQFYKKASGWHEIFIDYDDDFDNFSIKLNPNVTPALSIYKNSAYQPVCRQLSPDVSSNFLKFV</sequence>
<dbReference type="InterPro" id="IPR038375">
    <property type="entry name" value="NDUFAF7_sf"/>
</dbReference>
<comment type="subcellular location">
    <subcellularLocation>
        <location evidence="1 7">Mitochondrion</location>
    </subcellularLocation>
</comment>
<reference evidence="8 9" key="1">
    <citation type="submission" date="2016-04" db="EMBL/GenBank/DDBJ databases">
        <title>The genome of Intoshia linei affirms orthonectids as highly simplified spiralians.</title>
        <authorList>
            <person name="Mikhailov K.V."/>
            <person name="Slusarev G.S."/>
            <person name="Nikitin M.A."/>
            <person name="Logacheva M.D."/>
            <person name="Penin A."/>
            <person name="Aleoshin V."/>
            <person name="Panchin Y.V."/>
        </authorList>
    </citation>
    <scope>NUCLEOTIDE SEQUENCE [LARGE SCALE GENOMIC DNA]</scope>
    <source>
        <strain evidence="8">Intl2013</strain>
        <tissue evidence="8">Whole animal</tissue>
    </source>
</reference>
<dbReference type="EMBL" id="LWCA01001326">
    <property type="protein sequence ID" value="OAF65368.1"/>
    <property type="molecule type" value="Genomic_DNA"/>
</dbReference>
<protein>
    <recommendedName>
        <fullName evidence="7">Protein arginine methyltransferase NDUFAF7</fullName>
        <ecNumber evidence="7">2.1.1.320</ecNumber>
    </recommendedName>
</protein>
<dbReference type="PANTHER" id="PTHR12049">
    <property type="entry name" value="PROTEIN ARGININE METHYLTRANSFERASE NDUFAF7, MITOCHONDRIAL"/>
    <property type="match status" value="1"/>
</dbReference>
<proteinExistence type="inferred from homology"/>
<dbReference type="Pfam" id="PF02636">
    <property type="entry name" value="Methyltransf_28"/>
    <property type="match status" value="1"/>
</dbReference>
<evidence type="ECO:0000256" key="5">
    <source>
        <dbReference type="ARBA" id="ARBA00023128"/>
    </source>
</evidence>
<keyword evidence="3 7" id="KW-0489">Methyltransferase</keyword>
<dbReference type="PANTHER" id="PTHR12049:SF7">
    <property type="entry name" value="PROTEIN ARGININE METHYLTRANSFERASE NDUFAF7, MITOCHONDRIAL"/>
    <property type="match status" value="1"/>
</dbReference>
<dbReference type="AlphaFoldDB" id="A0A177ATL9"/>
<dbReference type="InterPro" id="IPR003788">
    <property type="entry name" value="NDUFAF7"/>
</dbReference>
<name>A0A177ATL9_9BILA</name>
<dbReference type="InterPro" id="IPR029063">
    <property type="entry name" value="SAM-dependent_MTases_sf"/>
</dbReference>
<keyword evidence="9" id="KW-1185">Reference proteome</keyword>
<evidence type="ECO:0000313" key="8">
    <source>
        <dbReference type="EMBL" id="OAF65368.1"/>
    </source>
</evidence>
<organism evidence="8 9">
    <name type="scientific">Intoshia linei</name>
    <dbReference type="NCBI Taxonomy" id="1819745"/>
    <lineage>
        <taxon>Eukaryota</taxon>
        <taxon>Metazoa</taxon>
        <taxon>Spiralia</taxon>
        <taxon>Lophotrochozoa</taxon>
        <taxon>Mesozoa</taxon>
        <taxon>Orthonectida</taxon>
        <taxon>Rhopaluridae</taxon>
        <taxon>Intoshia</taxon>
    </lineage>
</organism>